<evidence type="ECO:0000259" key="10">
    <source>
        <dbReference type="PROSITE" id="PS51202"/>
    </source>
</evidence>
<evidence type="ECO:0000256" key="6">
    <source>
        <dbReference type="ARBA" id="ARBA00022989"/>
    </source>
</evidence>
<feature type="domain" description="RCK C-terminal" evidence="10">
    <location>
        <begin position="394"/>
        <end position="477"/>
    </location>
</feature>
<dbReference type="RefSeq" id="WP_055252020.1">
    <property type="nucleotide sequence ID" value="NZ_CABIXX010000021.1"/>
</dbReference>
<feature type="transmembrane region" description="Helical" evidence="9">
    <location>
        <begin position="6"/>
        <end position="22"/>
    </location>
</feature>
<organism evidence="11 12">
    <name type="scientific">Collinsella aerofaciens</name>
    <dbReference type="NCBI Taxonomy" id="74426"/>
    <lineage>
        <taxon>Bacteria</taxon>
        <taxon>Bacillati</taxon>
        <taxon>Actinomycetota</taxon>
        <taxon>Coriobacteriia</taxon>
        <taxon>Coriobacteriales</taxon>
        <taxon>Coriobacteriaceae</taxon>
        <taxon>Collinsella</taxon>
    </lineage>
</organism>
<protein>
    <submittedName>
        <fullName evidence="11">Potassium/proton antiporter</fullName>
    </submittedName>
</protein>
<dbReference type="Proteomes" id="UP000095454">
    <property type="component" value="Unassembled WGS sequence"/>
</dbReference>
<dbReference type="PANTHER" id="PTHR32507">
    <property type="entry name" value="NA(+)/H(+) ANTIPORTER 1"/>
    <property type="match status" value="1"/>
</dbReference>
<dbReference type="SUPFAM" id="SSF116726">
    <property type="entry name" value="TrkA C-terminal domain-like"/>
    <property type="match status" value="2"/>
</dbReference>
<feature type="transmembrane region" description="Helical" evidence="9">
    <location>
        <begin position="161"/>
        <end position="182"/>
    </location>
</feature>
<evidence type="ECO:0000256" key="8">
    <source>
        <dbReference type="ARBA" id="ARBA00023136"/>
    </source>
</evidence>
<dbReference type="AlphaFoldDB" id="A0A174KXS2"/>
<name>A0A174KXS2_9ACTN</name>
<evidence type="ECO:0000256" key="3">
    <source>
        <dbReference type="ARBA" id="ARBA00022449"/>
    </source>
</evidence>
<dbReference type="Gene3D" id="3.30.70.1450">
    <property type="entry name" value="Regulator of K+ conductance, C-terminal domain"/>
    <property type="match status" value="2"/>
</dbReference>
<evidence type="ECO:0000256" key="5">
    <source>
        <dbReference type="ARBA" id="ARBA00022692"/>
    </source>
</evidence>
<reference evidence="11 12" key="1">
    <citation type="submission" date="2015-09" db="EMBL/GenBank/DDBJ databases">
        <authorList>
            <consortium name="Pathogen Informatics"/>
        </authorList>
    </citation>
    <scope>NUCLEOTIDE SEQUENCE [LARGE SCALE GENOMIC DNA]</scope>
    <source>
        <strain evidence="11 12">2789STDY5834902</strain>
    </source>
</reference>
<sequence length="533" mass="56028">MNQILLFIGLVIILCLTIKPVGKKLPFPTLLIFIALGMLLGVNGPAHIDFSDYALTETVCSTALLFIMFYGGFNTNIDRAKPVAAPAVLLSTLGVVITAGITGVFAHFVLGFDWIGGLLLGSVVASTDAASVFSVLREHSLSLRGGTDSLLEVESGSNDPVAYMLTAVLATLAAGGDINIPTLLAKQIILGVGLGLAIGWAAGHLIERARATAEGAQTIFLFAVAIVAYALPSYLGGNGFLAVYLAGIVLGASDITGKVELAHFFDTLTEMAEMTIFFLLGLLVTPARLPQMLLPGLALMAFMLFASRPIAVGMLLAPFKTNPRQVALVSWAGLRGAASVVFSLFAVVAGVPGGHDLFDLVFVIAVSSIVVQGSLLPAVAKKLDMIDATGDVRRTFNDYRDEDGMSFVKLKVGAGHPFAGRSLADIGSATDMLVVLVLRDGAHPVLPNGDTVIQEGDLLVMAAPTFEERAEVMLREVTVTPHGRLAGQRLRDVPQGKHPFIVVMLKRDGQTIIPDGNTLIYAGDEAVIATLAS</sequence>
<dbReference type="InterPro" id="IPR006037">
    <property type="entry name" value="RCK_C"/>
</dbReference>
<feature type="domain" description="RCK C-terminal" evidence="10">
    <location>
        <begin position="478"/>
        <end position="533"/>
    </location>
</feature>
<evidence type="ECO:0000256" key="9">
    <source>
        <dbReference type="SAM" id="Phobius"/>
    </source>
</evidence>
<feature type="transmembrane region" description="Helical" evidence="9">
    <location>
        <begin position="188"/>
        <end position="206"/>
    </location>
</feature>
<feature type="transmembrane region" description="Helical" evidence="9">
    <location>
        <begin position="114"/>
        <end position="136"/>
    </location>
</feature>
<feature type="transmembrane region" description="Helical" evidence="9">
    <location>
        <begin position="328"/>
        <end position="351"/>
    </location>
</feature>
<dbReference type="InterPro" id="IPR006153">
    <property type="entry name" value="Cation/H_exchanger_TM"/>
</dbReference>
<keyword evidence="7" id="KW-0406">Ion transport</keyword>
<keyword evidence="8 9" id="KW-0472">Membrane</keyword>
<keyword evidence="5 9" id="KW-0812">Transmembrane</keyword>
<evidence type="ECO:0000313" key="12">
    <source>
        <dbReference type="Proteomes" id="UP000095454"/>
    </source>
</evidence>
<dbReference type="NCBIfam" id="NF003715">
    <property type="entry name" value="PRK05326.1-2"/>
    <property type="match status" value="1"/>
</dbReference>
<keyword evidence="3" id="KW-0050">Antiport</keyword>
<evidence type="ECO:0000256" key="7">
    <source>
        <dbReference type="ARBA" id="ARBA00023065"/>
    </source>
</evidence>
<dbReference type="Pfam" id="PF02080">
    <property type="entry name" value="TrkA_C"/>
    <property type="match status" value="2"/>
</dbReference>
<evidence type="ECO:0000256" key="4">
    <source>
        <dbReference type="ARBA" id="ARBA00022475"/>
    </source>
</evidence>
<dbReference type="Gene3D" id="1.20.1530.20">
    <property type="match status" value="1"/>
</dbReference>
<keyword evidence="6 9" id="KW-1133">Transmembrane helix</keyword>
<dbReference type="GO" id="GO:0005886">
    <property type="term" value="C:plasma membrane"/>
    <property type="evidence" value="ECO:0007669"/>
    <property type="project" value="UniProtKB-SubCell"/>
</dbReference>
<feature type="transmembrane region" description="Helical" evidence="9">
    <location>
        <begin position="85"/>
        <end position="108"/>
    </location>
</feature>
<feature type="transmembrane region" description="Helical" evidence="9">
    <location>
        <begin position="29"/>
        <end position="48"/>
    </location>
</feature>
<feature type="transmembrane region" description="Helical" evidence="9">
    <location>
        <begin position="357"/>
        <end position="376"/>
    </location>
</feature>
<accession>A0A174KXS2</accession>
<evidence type="ECO:0000256" key="1">
    <source>
        <dbReference type="ARBA" id="ARBA00004651"/>
    </source>
</evidence>
<feature type="transmembrane region" description="Helical" evidence="9">
    <location>
        <begin position="218"/>
        <end position="235"/>
    </location>
</feature>
<dbReference type="GO" id="GO:0006813">
    <property type="term" value="P:potassium ion transport"/>
    <property type="evidence" value="ECO:0007669"/>
    <property type="project" value="InterPro"/>
</dbReference>
<dbReference type="PROSITE" id="PS51202">
    <property type="entry name" value="RCK_C"/>
    <property type="match status" value="2"/>
</dbReference>
<feature type="transmembrane region" description="Helical" evidence="9">
    <location>
        <begin position="54"/>
        <end position="73"/>
    </location>
</feature>
<keyword evidence="2" id="KW-0813">Transport</keyword>
<dbReference type="GO" id="GO:0008324">
    <property type="term" value="F:monoatomic cation transmembrane transporter activity"/>
    <property type="evidence" value="ECO:0007669"/>
    <property type="project" value="InterPro"/>
</dbReference>
<dbReference type="InterPro" id="IPR036721">
    <property type="entry name" value="RCK_C_sf"/>
</dbReference>
<feature type="transmembrane region" description="Helical" evidence="9">
    <location>
        <begin position="295"/>
        <end position="316"/>
    </location>
</feature>
<dbReference type="NCBIfam" id="NF003716">
    <property type="entry name" value="PRK05326.1-3"/>
    <property type="match status" value="1"/>
</dbReference>
<dbReference type="Pfam" id="PF00999">
    <property type="entry name" value="Na_H_Exchanger"/>
    <property type="match status" value="1"/>
</dbReference>
<evidence type="ECO:0000256" key="2">
    <source>
        <dbReference type="ARBA" id="ARBA00022448"/>
    </source>
</evidence>
<dbReference type="EMBL" id="CZAQ01000021">
    <property type="protein sequence ID" value="CUP16793.1"/>
    <property type="molecule type" value="Genomic_DNA"/>
</dbReference>
<dbReference type="GO" id="GO:0015297">
    <property type="term" value="F:antiporter activity"/>
    <property type="evidence" value="ECO:0007669"/>
    <property type="project" value="UniProtKB-KW"/>
</dbReference>
<gene>
    <name evidence="11" type="ORF">ERS852514_01274</name>
</gene>
<evidence type="ECO:0000313" key="11">
    <source>
        <dbReference type="EMBL" id="CUP16793.1"/>
    </source>
</evidence>
<keyword evidence="4" id="KW-1003">Cell membrane</keyword>
<dbReference type="GO" id="GO:1902600">
    <property type="term" value="P:proton transmembrane transport"/>
    <property type="evidence" value="ECO:0007669"/>
    <property type="project" value="InterPro"/>
</dbReference>
<comment type="subcellular location">
    <subcellularLocation>
        <location evidence="1">Cell membrane</location>
        <topology evidence="1">Multi-pass membrane protein</topology>
    </subcellularLocation>
</comment>
<proteinExistence type="predicted"/>
<dbReference type="PANTHER" id="PTHR32507:SF7">
    <property type="entry name" value="K(+)_H(+) ANTIPORTER NHAP2"/>
    <property type="match status" value="1"/>
</dbReference>
<dbReference type="InterPro" id="IPR038770">
    <property type="entry name" value="Na+/solute_symporter_sf"/>
</dbReference>